<dbReference type="PANTHER" id="PTHR23065:SF51">
    <property type="entry name" value="PROLINE-SERINE-THREONINE PHOSPHATASE-INTERACTING PROTEIN 1"/>
    <property type="match status" value="1"/>
</dbReference>
<protein>
    <submittedName>
        <fullName evidence="7">Uncharacterized protein</fullName>
    </submittedName>
</protein>
<dbReference type="GO" id="GO:0005737">
    <property type="term" value="C:cytoplasm"/>
    <property type="evidence" value="ECO:0007669"/>
    <property type="project" value="TreeGrafter"/>
</dbReference>
<keyword evidence="8" id="KW-1185">Reference proteome</keyword>
<dbReference type="Gene3D" id="1.20.1270.60">
    <property type="entry name" value="Arfaptin homology (AH) domain/BAR domain"/>
    <property type="match status" value="2"/>
</dbReference>
<feature type="coiled-coil region" evidence="4">
    <location>
        <begin position="248"/>
        <end position="279"/>
    </location>
</feature>
<dbReference type="Pfam" id="PF00611">
    <property type="entry name" value="FCH"/>
    <property type="match status" value="1"/>
</dbReference>
<dbReference type="InterPro" id="IPR036028">
    <property type="entry name" value="SH3-like_dom_sf"/>
</dbReference>
<evidence type="ECO:0000256" key="3">
    <source>
        <dbReference type="PROSITE-ProRule" id="PRU01077"/>
    </source>
</evidence>
<proteinExistence type="predicted"/>
<dbReference type="PROSITE" id="PS51741">
    <property type="entry name" value="F_BAR"/>
    <property type="match status" value="1"/>
</dbReference>
<keyword evidence="1 2" id="KW-0728">SH3 domain</keyword>
<evidence type="ECO:0000313" key="8">
    <source>
        <dbReference type="Proteomes" id="UP001497482"/>
    </source>
</evidence>
<dbReference type="InterPro" id="IPR001452">
    <property type="entry name" value="SH3_domain"/>
</dbReference>
<dbReference type="SUPFAM" id="SSF50044">
    <property type="entry name" value="SH3-domain"/>
    <property type="match status" value="1"/>
</dbReference>
<dbReference type="PROSITE" id="PS50002">
    <property type="entry name" value="SH3"/>
    <property type="match status" value="1"/>
</dbReference>
<dbReference type="PANTHER" id="PTHR23065">
    <property type="entry name" value="PROLINE-SERINE-THREONINE PHOSPHATASE INTERACTING PROTEIN 1"/>
    <property type="match status" value="1"/>
</dbReference>
<gene>
    <name evidence="7" type="ORF">KC01_LOCUS24697</name>
</gene>
<dbReference type="Proteomes" id="UP001497482">
    <property type="component" value="Chromosome 20"/>
</dbReference>
<sequence length="489" mass="55193">MRASAEEKYGKELVSIAHKAGGLSEICTLRSSFDELKKQMENVGKQHMQLSLVLREEAKRMEEFRERQKEQRRKFDCVVEKVQKNKVSHFKKTIDSKRFYELRCRDTDEAELNVYKMSNSPAATPRTIEKVKSISPAATPRTIEKVKSISPAATPRTIEKVKSISPAATPRTIEKVKSISPAATPRTIKKVKSISPAATPRTIKKVKSISPAATFRTIEKVKSISPAATFRTIEKVKSISPAATPRTIEKVQMKSKLCKEEAEKAEKQYMANVEQLDRIRHDWESAFISTCEIFQQQEEDRINILRNAMWTHSNHLSSQCVRDDECYENIRMILEKCDATEDNNSFVELRRTGSTPPAPIVFQNFYQNDISTEKLGSSRFVGVMKRFSDLLQNTAFKVNPEPVPQIIAESTDAVYASIPGHPEQDQHKFKVMYDYMAQGEDELTVCVGESVVVTACGEDGWWTVQCNGKTGLVPGSYLTPESSSLHDGQ</sequence>
<dbReference type="EMBL" id="OZ035842">
    <property type="protein sequence ID" value="CAL1595977.1"/>
    <property type="molecule type" value="Genomic_DNA"/>
</dbReference>
<evidence type="ECO:0000256" key="1">
    <source>
        <dbReference type="ARBA" id="ARBA00022443"/>
    </source>
</evidence>
<dbReference type="AlphaFoldDB" id="A0AAV2L9E3"/>
<evidence type="ECO:0000259" key="6">
    <source>
        <dbReference type="PROSITE" id="PS51741"/>
    </source>
</evidence>
<dbReference type="SMART" id="SM00326">
    <property type="entry name" value="SH3"/>
    <property type="match status" value="1"/>
</dbReference>
<evidence type="ECO:0000256" key="2">
    <source>
        <dbReference type="PROSITE-ProRule" id="PRU00192"/>
    </source>
</evidence>
<keyword evidence="3 4" id="KW-0175">Coiled coil</keyword>
<feature type="domain" description="F-BAR" evidence="6">
    <location>
        <begin position="1"/>
        <end position="342"/>
    </location>
</feature>
<dbReference type="InterPro" id="IPR001060">
    <property type="entry name" value="FCH_dom"/>
</dbReference>
<dbReference type="GO" id="GO:0051015">
    <property type="term" value="F:actin filament binding"/>
    <property type="evidence" value="ECO:0007669"/>
    <property type="project" value="TreeGrafter"/>
</dbReference>
<evidence type="ECO:0000259" key="5">
    <source>
        <dbReference type="PROSITE" id="PS50002"/>
    </source>
</evidence>
<accession>A0AAV2L9E3</accession>
<name>A0AAV2L9E3_KNICA</name>
<reference evidence="7 8" key="1">
    <citation type="submission" date="2024-04" db="EMBL/GenBank/DDBJ databases">
        <authorList>
            <person name="Waldvogel A.-M."/>
            <person name="Schoenle A."/>
        </authorList>
    </citation>
    <scope>NUCLEOTIDE SEQUENCE [LARGE SCALE GENOMIC DNA]</scope>
</reference>
<dbReference type="GO" id="GO:0030041">
    <property type="term" value="P:actin filament polymerization"/>
    <property type="evidence" value="ECO:0007669"/>
    <property type="project" value="TreeGrafter"/>
</dbReference>
<dbReference type="GO" id="GO:0005884">
    <property type="term" value="C:actin filament"/>
    <property type="evidence" value="ECO:0007669"/>
    <property type="project" value="TreeGrafter"/>
</dbReference>
<dbReference type="InterPro" id="IPR031160">
    <property type="entry name" value="F_BAR_dom"/>
</dbReference>
<dbReference type="SUPFAM" id="SSF103657">
    <property type="entry name" value="BAR/IMD domain-like"/>
    <property type="match status" value="2"/>
</dbReference>
<feature type="domain" description="SH3" evidence="5">
    <location>
        <begin position="424"/>
        <end position="483"/>
    </location>
</feature>
<dbReference type="Pfam" id="PF00018">
    <property type="entry name" value="SH3_1"/>
    <property type="match status" value="1"/>
</dbReference>
<dbReference type="InterPro" id="IPR027267">
    <property type="entry name" value="AH/BAR_dom_sf"/>
</dbReference>
<dbReference type="GO" id="GO:0005886">
    <property type="term" value="C:plasma membrane"/>
    <property type="evidence" value="ECO:0007669"/>
    <property type="project" value="TreeGrafter"/>
</dbReference>
<evidence type="ECO:0000256" key="4">
    <source>
        <dbReference type="SAM" id="Coils"/>
    </source>
</evidence>
<organism evidence="7 8">
    <name type="scientific">Knipowitschia caucasica</name>
    <name type="common">Caucasian dwarf goby</name>
    <name type="synonym">Pomatoschistus caucasicus</name>
    <dbReference type="NCBI Taxonomy" id="637954"/>
    <lineage>
        <taxon>Eukaryota</taxon>
        <taxon>Metazoa</taxon>
        <taxon>Chordata</taxon>
        <taxon>Craniata</taxon>
        <taxon>Vertebrata</taxon>
        <taxon>Euteleostomi</taxon>
        <taxon>Actinopterygii</taxon>
        <taxon>Neopterygii</taxon>
        <taxon>Teleostei</taxon>
        <taxon>Neoteleostei</taxon>
        <taxon>Acanthomorphata</taxon>
        <taxon>Gobiaria</taxon>
        <taxon>Gobiiformes</taxon>
        <taxon>Gobioidei</taxon>
        <taxon>Gobiidae</taxon>
        <taxon>Gobiinae</taxon>
        <taxon>Knipowitschia</taxon>
    </lineage>
</organism>
<evidence type="ECO:0000313" key="7">
    <source>
        <dbReference type="EMBL" id="CAL1595977.1"/>
    </source>
</evidence>
<dbReference type="Gene3D" id="2.30.30.40">
    <property type="entry name" value="SH3 Domains"/>
    <property type="match status" value="1"/>
</dbReference>